<evidence type="ECO:0000256" key="1">
    <source>
        <dbReference type="SAM" id="SignalP"/>
    </source>
</evidence>
<proteinExistence type="predicted"/>
<evidence type="ECO:0000313" key="3">
    <source>
        <dbReference type="Proteomes" id="UP001176961"/>
    </source>
</evidence>
<keyword evidence="3" id="KW-1185">Reference proteome</keyword>
<feature type="signal peptide" evidence="1">
    <location>
        <begin position="1"/>
        <end position="16"/>
    </location>
</feature>
<evidence type="ECO:0000313" key="2">
    <source>
        <dbReference type="EMBL" id="CAJ0608064.1"/>
    </source>
</evidence>
<accession>A0AA36HC34</accession>
<keyword evidence="1" id="KW-0732">Signal</keyword>
<reference evidence="2" key="1">
    <citation type="submission" date="2023-07" db="EMBL/GenBank/DDBJ databases">
        <authorList>
            <consortium name="CYATHOMIX"/>
        </authorList>
    </citation>
    <scope>NUCLEOTIDE SEQUENCE</scope>
    <source>
        <strain evidence="2">N/A</strain>
    </source>
</reference>
<name>A0AA36HC34_CYLNA</name>
<comment type="caution">
    <text evidence="2">The sequence shown here is derived from an EMBL/GenBank/DDBJ whole genome shotgun (WGS) entry which is preliminary data.</text>
</comment>
<dbReference type="AlphaFoldDB" id="A0AA36HC34"/>
<gene>
    <name evidence="2" type="ORF">CYNAS_LOCUS20047</name>
</gene>
<organism evidence="2 3">
    <name type="scientific">Cylicocyclus nassatus</name>
    <name type="common">Nematode worm</name>
    <dbReference type="NCBI Taxonomy" id="53992"/>
    <lineage>
        <taxon>Eukaryota</taxon>
        <taxon>Metazoa</taxon>
        <taxon>Ecdysozoa</taxon>
        <taxon>Nematoda</taxon>
        <taxon>Chromadorea</taxon>
        <taxon>Rhabditida</taxon>
        <taxon>Rhabditina</taxon>
        <taxon>Rhabditomorpha</taxon>
        <taxon>Strongyloidea</taxon>
        <taxon>Strongylidae</taxon>
        <taxon>Cylicocyclus</taxon>
    </lineage>
</organism>
<protein>
    <submittedName>
        <fullName evidence="2">Uncharacterized protein</fullName>
    </submittedName>
</protein>
<sequence length="113" mass="12112">MRPFFLLCIAVVIARTYLPCELRPCPPPGFFPPTPAPGSIVFVVPSNTTTTRTTTTTTATTTRRTTTTPPVATIIIPRTLAPPGSVNPWQPYVWPSGGRVPAGAWPWLVTAAP</sequence>
<feature type="chain" id="PRO_5041319321" evidence="1">
    <location>
        <begin position="17"/>
        <end position="113"/>
    </location>
</feature>
<dbReference type="EMBL" id="CATQJL010000316">
    <property type="protein sequence ID" value="CAJ0608064.1"/>
    <property type="molecule type" value="Genomic_DNA"/>
</dbReference>
<dbReference type="Proteomes" id="UP001176961">
    <property type="component" value="Unassembled WGS sequence"/>
</dbReference>